<accession>A0A2U9PU59</accession>
<dbReference type="RefSeq" id="WP_003895869.1">
    <property type="nucleotide sequence ID" value="NZ_CP027541.1"/>
</dbReference>
<dbReference type="EMBL" id="CP027541">
    <property type="protein sequence ID" value="AWT55342.1"/>
    <property type="molecule type" value="Genomic_DNA"/>
</dbReference>
<dbReference type="AlphaFoldDB" id="A0A2U9PU59"/>
<feature type="chain" id="PRO_5016128382" evidence="1">
    <location>
        <begin position="28"/>
        <end position="55"/>
    </location>
</feature>
<evidence type="ECO:0000313" key="2">
    <source>
        <dbReference type="EMBL" id="AWT55342.1"/>
    </source>
</evidence>
<protein>
    <submittedName>
        <fullName evidence="2">Uncharacterized protein</fullName>
    </submittedName>
</protein>
<evidence type="ECO:0000256" key="1">
    <source>
        <dbReference type="SAM" id="SignalP"/>
    </source>
</evidence>
<reference evidence="2 3" key="1">
    <citation type="journal article" date="2013" name="Genome Announc.">
        <title>Draft genome sequence of MKD8, a conjugal recipient Mycobacterium smegmatis strain.</title>
        <authorList>
            <person name="Gray T.A."/>
            <person name="Palumbo M.J."/>
            <person name="Derbyshire K.M."/>
        </authorList>
    </citation>
    <scope>NUCLEOTIDE SEQUENCE [LARGE SCALE GENOMIC DNA]</scope>
    <source>
        <strain evidence="2 3">MKD8</strain>
    </source>
</reference>
<proteinExistence type="predicted"/>
<organism evidence="2 3">
    <name type="scientific">Mycolicibacterium smegmatis (strain MKD8)</name>
    <name type="common">Mycobacterium smegmatis</name>
    <dbReference type="NCBI Taxonomy" id="1214915"/>
    <lineage>
        <taxon>Bacteria</taxon>
        <taxon>Bacillati</taxon>
        <taxon>Actinomycetota</taxon>
        <taxon>Actinomycetes</taxon>
        <taxon>Mycobacteriales</taxon>
        <taxon>Mycobacteriaceae</taxon>
        <taxon>Mycolicibacterium</taxon>
    </lineage>
</organism>
<dbReference type="Proteomes" id="UP000011200">
    <property type="component" value="Chromosome"/>
</dbReference>
<reference evidence="3" key="2">
    <citation type="submission" date="2018-03" db="EMBL/GenBank/DDBJ databases">
        <authorList>
            <person name="Derbyshire K."/>
            <person name="Gray T.A."/>
            <person name="Champion M."/>
        </authorList>
    </citation>
    <scope>NUCLEOTIDE SEQUENCE [LARGE SCALE GENOMIC DNA]</scope>
    <source>
        <strain evidence="3">MKD8</strain>
    </source>
</reference>
<gene>
    <name evidence="2" type="ORF">D806_043800</name>
</gene>
<keyword evidence="1" id="KW-0732">Signal</keyword>
<sequence>MKKFGFAGIVATGLAAAVLGLAAPAQAGVDHHTWINQIGPHVSVPQVDTTVHQSR</sequence>
<feature type="signal peptide" evidence="1">
    <location>
        <begin position="1"/>
        <end position="27"/>
    </location>
</feature>
<name>A0A2U9PU59_MYCSE</name>
<dbReference type="GeneID" id="93459201"/>
<evidence type="ECO:0000313" key="3">
    <source>
        <dbReference type="Proteomes" id="UP000011200"/>
    </source>
</evidence>